<dbReference type="NCBIfam" id="TIGR00835">
    <property type="entry name" value="agcS"/>
    <property type="match status" value="1"/>
</dbReference>
<feature type="transmembrane region" description="Helical" evidence="9">
    <location>
        <begin position="252"/>
        <end position="272"/>
    </location>
</feature>
<evidence type="ECO:0000256" key="6">
    <source>
        <dbReference type="ARBA" id="ARBA00022847"/>
    </source>
</evidence>
<feature type="transmembrane region" description="Helical" evidence="9">
    <location>
        <begin position="421"/>
        <end position="444"/>
    </location>
</feature>
<comment type="subcellular location">
    <subcellularLocation>
        <location evidence="1 9">Cell membrane</location>
        <topology evidence="1 9">Multi-pass membrane protein</topology>
    </subcellularLocation>
</comment>
<feature type="transmembrane region" description="Helical" evidence="9">
    <location>
        <begin position="221"/>
        <end position="240"/>
    </location>
</feature>
<accession>A0A2N6PJG6</accession>
<evidence type="ECO:0000256" key="7">
    <source>
        <dbReference type="ARBA" id="ARBA00022989"/>
    </source>
</evidence>
<feature type="transmembrane region" description="Helical" evidence="9">
    <location>
        <begin position="191"/>
        <end position="209"/>
    </location>
</feature>
<keyword evidence="8 9" id="KW-0472">Membrane</keyword>
<protein>
    <submittedName>
        <fullName evidence="10">Sodium:alanine symporter family protein</fullName>
    </submittedName>
</protein>
<feature type="transmembrane region" description="Helical" evidence="9">
    <location>
        <begin position="71"/>
        <end position="95"/>
    </location>
</feature>
<dbReference type="InterPro" id="IPR001463">
    <property type="entry name" value="Na/Ala_symport"/>
</dbReference>
<keyword evidence="5 9" id="KW-0812">Transmembrane</keyword>
<comment type="caution">
    <text evidence="10">The sequence shown here is derived from an EMBL/GenBank/DDBJ whole genome shotgun (WGS) entry which is preliminary data.</text>
</comment>
<keyword evidence="7 9" id="KW-1133">Transmembrane helix</keyword>
<proteinExistence type="inferred from homology"/>
<keyword evidence="4 9" id="KW-1003">Cell membrane</keyword>
<sequence length="496" mass="53581">MSDDSPIIDVLTTINTPLTYVLIAVLSAAGLYLSIRTGIVQLRLLPEMFRVIGESAGRDSAGEKQISSFRAFCVSAASRVGTGNIAGIALAISVGGPGAVFWMWLLALIGSATAFTESTLSQLYKVKDQAAYRGGPAYYMKLGLRKPWMGAFFAVIIAITYGLVFNSVQSNSIVDATSTSFGAQGEAGREMMAIVIGIGLALLVGVIILGGVHRISMLSSIIVPVMAVLYLILGIIVVVMNLDAVPRMFELIVFNAFGLRPVMGAGVGLIIMTGIQRGLFSNEAGMGSVPNAAATSSVSHPVKQGLVQSLGVYFDTMIVCTITAFIVLLSNPEYGTAAGASLTQTALSDQLGQWAVHFLIIAIFLFAFSSILGNYYYGETNIQFLTDRRWVLSVYRAIVLIAVFFGAVLALPVVWEAANLFMTIMALTNLVAVILLGRKAVWLLKDYLRQRKDNREPVFSREQLDDQRGVEAWDGADEVTRPEFWDEQAQAKQKNR</sequence>
<feature type="transmembrane region" description="Helical" evidence="9">
    <location>
        <begin position="351"/>
        <end position="373"/>
    </location>
</feature>
<evidence type="ECO:0000313" key="11">
    <source>
        <dbReference type="Proteomes" id="UP000235703"/>
    </source>
</evidence>
<organism evidence="10 11">
    <name type="scientific">Brevibacterium luteolum</name>
    <dbReference type="NCBI Taxonomy" id="199591"/>
    <lineage>
        <taxon>Bacteria</taxon>
        <taxon>Bacillati</taxon>
        <taxon>Actinomycetota</taxon>
        <taxon>Actinomycetes</taxon>
        <taxon>Micrococcales</taxon>
        <taxon>Brevibacteriaceae</taxon>
        <taxon>Brevibacterium</taxon>
    </lineage>
</organism>
<keyword evidence="11" id="KW-1185">Reference proteome</keyword>
<evidence type="ECO:0000256" key="1">
    <source>
        <dbReference type="ARBA" id="ARBA00004651"/>
    </source>
</evidence>
<dbReference type="Proteomes" id="UP000235703">
    <property type="component" value="Unassembled WGS sequence"/>
</dbReference>
<evidence type="ECO:0000256" key="9">
    <source>
        <dbReference type="RuleBase" id="RU363064"/>
    </source>
</evidence>
<dbReference type="Gene3D" id="1.20.1740.10">
    <property type="entry name" value="Amino acid/polyamine transporter I"/>
    <property type="match status" value="1"/>
</dbReference>
<evidence type="ECO:0000256" key="3">
    <source>
        <dbReference type="ARBA" id="ARBA00022448"/>
    </source>
</evidence>
<reference evidence="10 11" key="1">
    <citation type="submission" date="2017-09" db="EMBL/GenBank/DDBJ databases">
        <title>Bacterial strain isolated from the female urinary microbiota.</title>
        <authorList>
            <person name="Thomas-White K."/>
            <person name="Kumar N."/>
            <person name="Forster S."/>
            <person name="Putonti C."/>
            <person name="Lawley T."/>
            <person name="Wolfe A.J."/>
        </authorList>
    </citation>
    <scope>NUCLEOTIDE SEQUENCE [LARGE SCALE GENOMIC DNA]</scope>
    <source>
        <strain evidence="10 11">UMB0680</strain>
    </source>
</reference>
<feature type="transmembrane region" description="Helical" evidence="9">
    <location>
        <begin position="148"/>
        <end position="168"/>
    </location>
</feature>
<evidence type="ECO:0000256" key="5">
    <source>
        <dbReference type="ARBA" id="ARBA00022692"/>
    </source>
</evidence>
<evidence type="ECO:0000256" key="2">
    <source>
        <dbReference type="ARBA" id="ARBA00009261"/>
    </source>
</evidence>
<keyword evidence="6 9" id="KW-0769">Symport</keyword>
<dbReference type="Pfam" id="PF01235">
    <property type="entry name" value="Na_Ala_symp"/>
    <property type="match status" value="1"/>
</dbReference>
<feature type="transmembrane region" description="Helical" evidence="9">
    <location>
        <begin position="20"/>
        <end position="40"/>
    </location>
</feature>
<dbReference type="PANTHER" id="PTHR30330:SF1">
    <property type="entry name" value="AMINO-ACID CARRIER PROTEIN ALST"/>
    <property type="match status" value="1"/>
</dbReference>
<dbReference type="EMBL" id="PNFZ01000002">
    <property type="protein sequence ID" value="PMB98818.1"/>
    <property type="molecule type" value="Genomic_DNA"/>
</dbReference>
<name>A0A2N6PJG6_9MICO</name>
<evidence type="ECO:0000256" key="4">
    <source>
        <dbReference type="ARBA" id="ARBA00022475"/>
    </source>
</evidence>
<evidence type="ECO:0000313" key="10">
    <source>
        <dbReference type="EMBL" id="PMB98818.1"/>
    </source>
</evidence>
<keyword evidence="3 9" id="KW-0813">Transport</keyword>
<dbReference type="PROSITE" id="PS00873">
    <property type="entry name" value="NA_ALANINE_SYMP"/>
    <property type="match status" value="1"/>
</dbReference>
<dbReference type="PANTHER" id="PTHR30330">
    <property type="entry name" value="AGSS FAMILY TRANSPORTER, SODIUM-ALANINE"/>
    <property type="match status" value="1"/>
</dbReference>
<feature type="transmembrane region" description="Helical" evidence="9">
    <location>
        <begin position="394"/>
        <end position="415"/>
    </location>
</feature>
<dbReference type="GO" id="GO:0005886">
    <property type="term" value="C:plasma membrane"/>
    <property type="evidence" value="ECO:0007669"/>
    <property type="project" value="UniProtKB-SubCell"/>
</dbReference>
<dbReference type="AlphaFoldDB" id="A0A2N6PJG6"/>
<dbReference type="FunFam" id="1.20.1740.10:FF:000004">
    <property type="entry name" value="Sodium:alanine symporter family protein"/>
    <property type="match status" value="1"/>
</dbReference>
<dbReference type="RefSeq" id="WP_102161624.1">
    <property type="nucleotide sequence ID" value="NZ_PNFZ01000002.1"/>
</dbReference>
<dbReference type="OrthoDB" id="9806926at2"/>
<dbReference type="PRINTS" id="PR00175">
    <property type="entry name" value="NAALASMPORT"/>
</dbReference>
<gene>
    <name evidence="10" type="ORF">CJ198_05820</name>
</gene>
<comment type="similarity">
    <text evidence="2 9">Belongs to the alanine or glycine:cation symporter (AGCS) (TC 2.A.25) family.</text>
</comment>
<dbReference type="GO" id="GO:0005283">
    <property type="term" value="F:amino acid:sodium symporter activity"/>
    <property type="evidence" value="ECO:0007669"/>
    <property type="project" value="InterPro"/>
</dbReference>
<evidence type="ECO:0000256" key="8">
    <source>
        <dbReference type="ARBA" id="ARBA00023136"/>
    </source>
</evidence>